<comment type="similarity">
    <text evidence="1">Belongs to the type-I restriction system S methylase family.</text>
</comment>
<dbReference type="InterPro" id="IPR044946">
    <property type="entry name" value="Restrct_endonuc_typeI_TRD_sf"/>
</dbReference>
<dbReference type="InterPro" id="IPR052021">
    <property type="entry name" value="Type-I_RS_S_subunit"/>
</dbReference>
<gene>
    <name evidence="5" type="ORF">BG735_05020</name>
</gene>
<dbReference type="SUPFAM" id="SSF116734">
    <property type="entry name" value="DNA methylase specificity domain"/>
    <property type="match status" value="2"/>
</dbReference>
<accession>A0A5T0PYM8</accession>
<dbReference type="CDD" id="cd17246">
    <property type="entry name" value="RMtype1_S_SonII-TRD2-CR2_like"/>
    <property type="match status" value="1"/>
</dbReference>
<feature type="domain" description="Type I restriction modification DNA specificity" evidence="4">
    <location>
        <begin position="201"/>
        <end position="342"/>
    </location>
</feature>
<evidence type="ECO:0000313" key="5">
    <source>
        <dbReference type="EMBL" id="EAK1948000.1"/>
    </source>
</evidence>
<dbReference type="Gene3D" id="3.90.220.20">
    <property type="entry name" value="DNA methylase specificity domains"/>
    <property type="match status" value="2"/>
</dbReference>
<organism evidence="5">
    <name type="scientific">Campylobacter jejuni</name>
    <dbReference type="NCBI Taxonomy" id="197"/>
    <lineage>
        <taxon>Bacteria</taxon>
        <taxon>Pseudomonadati</taxon>
        <taxon>Campylobacterota</taxon>
        <taxon>Epsilonproteobacteria</taxon>
        <taxon>Campylobacterales</taxon>
        <taxon>Campylobacteraceae</taxon>
        <taxon>Campylobacter</taxon>
    </lineage>
</organism>
<feature type="domain" description="Type I restriction modification DNA specificity" evidence="4">
    <location>
        <begin position="2"/>
        <end position="184"/>
    </location>
</feature>
<keyword evidence="2" id="KW-0680">Restriction system</keyword>
<sequence length="395" mass="45024">MNNWKKCKLEDICSKITDGSHKSPPSQTSGFPMASVKDMEYNQINLNTCRKISKEDYLELVASGCQPEINDILIAKDGSYLKHVFRVRTKEELVLLSSIAIIRPILEQVCPQFLTYVFKNKRFIEEIETNYVTGAVIPRIVLRDFKEIEILLPPLKEQRQIAAILSSIDDKIELLHEQNKTLEELAQTLFLNWFKDREFNSTISDFISMQNGFAFKSKDFIDYGNNGVIKIKNISNGIVDIVNTDKISQNTINEVNNKFNINSGDILFAMTGAEIGKMGIVPSTNKKLWLNQRVGMVKERFLGARFLAYIHLTSEFGYDYVINSATGSAQENISATDIENCPFVKLTSEEIVSYSKQLNDFFEKIIFNLGEIQTLENMRDILIPKLLNGEIKITN</sequence>
<dbReference type="GO" id="GO:0003677">
    <property type="term" value="F:DNA binding"/>
    <property type="evidence" value="ECO:0007669"/>
    <property type="project" value="UniProtKB-KW"/>
</dbReference>
<protein>
    <submittedName>
        <fullName evidence="5">Restriction endonuclease subunit S</fullName>
    </submittedName>
</protein>
<proteinExistence type="inferred from homology"/>
<keyword evidence="5" id="KW-0540">Nuclease</keyword>
<dbReference type="PANTHER" id="PTHR30408:SF12">
    <property type="entry name" value="TYPE I RESTRICTION ENZYME MJAVIII SPECIFICITY SUBUNIT"/>
    <property type="match status" value="1"/>
</dbReference>
<dbReference type="GO" id="GO:0004519">
    <property type="term" value="F:endonuclease activity"/>
    <property type="evidence" value="ECO:0007669"/>
    <property type="project" value="UniProtKB-KW"/>
</dbReference>
<keyword evidence="5" id="KW-0255">Endonuclease</keyword>
<dbReference type="GO" id="GO:0009307">
    <property type="term" value="P:DNA restriction-modification system"/>
    <property type="evidence" value="ECO:0007669"/>
    <property type="project" value="UniProtKB-KW"/>
</dbReference>
<reference evidence="5" key="1">
    <citation type="submission" date="2018-05" db="EMBL/GenBank/DDBJ databases">
        <authorList>
            <consortium name="NARMS: The National Antimicrobial Resistance Monitoring System"/>
        </authorList>
    </citation>
    <scope>NUCLEOTIDE SEQUENCE</scope>
    <source>
        <strain evidence="5">FSIS1607372</strain>
    </source>
</reference>
<evidence type="ECO:0000256" key="3">
    <source>
        <dbReference type="ARBA" id="ARBA00023125"/>
    </source>
</evidence>
<evidence type="ECO:0000256" key="2">
    <source>
        <dbReference type="ARBA" id="ARBA00022747"/>
    </source>
</evidence>
<name>A0A5T0PYM8_CAMJU</name>
<dbReference type="PANTHER" id="PTHR30408">
    <property type="entry name" value="TYPE-1 RESTRICTION ENZYME ECOKI SPECIFICITY PROTEIN"/>
    <property type="match status" value="1"/>
</dbReference>
<dbReference type="AlphaFoldDB" id="A0A5T0PYM8"/>
<keyword evidence="5" id="KW-0378">Hydrolase</keyword>
<dbReference type="EMBL" id="AACEEA010000014">
    <property type="protein sequence ID" value="EAK1948000.1"/>
    <property type="molecule type" value="Genomic_DNA"/>
</dbReference>
<evidence type="ECO:0000256" key="1">
    <source>
        <dbReference type="ARBA" id="ARBA00010923"/>
    </source>
</evidence>
<dbReference type="Pfam" id="PF01420">
    <property type="entry name" value="Methylase_S"/>
    <property type="match status" value="2"/>
</dbReference>
<keyword evidence="3" id="KW-0238">DNA-binding</keyword>
<dbReference type="InterPro" id="IPR000055">
    <property type="entry name" value="Restrct_endonuc_typeI_TRD"/>
</dbReference>
<comment type="caution">
    <text evidence="5">The sequence shown here is derived from an EMBL/GenBank/DDBJ whole genome shotgun (WGS) entry which is preliminary data.</text>
</comment>
<evidence type="ECO:0000259" key="4">
    <source>
        <dbReference type="Pfam" id="PF01420"/>
    </source>
</evidence>